<dbReference type="Proteomes" id="UP000050795">
    <property type="component" value="Unassembled WGS sequence"/>
</dbReference>
<sequence length="515" mass="58951">MLNEKPPYYKYPTKKPLFTRTTTWLMNTDEDIDEDGDDDDGGDDDVNEDNARGEERSSNRNDGISSSSSSKESSPNWKIKDSHKENLKSRTVNSTKSVSKKLPPTLKKKKNNDQDSHLYHLFQGRFISRITKNKPLQSIILGSKISAIALNPAQISRSYSTSALYDDRCIEESIFDQGLQRLSKNFEISNLLSNENSTKYFCGRKPQKYLSSKASFISRIKKNSQSTVGRHLSYIEPSHSELILIRKNGLHHTYSIYQLDKHSLNPIRIFPMHPHTPRRCACCTPKENQAFMTTDSLYPYCSYNHFADRSSGIQSGIYDTNQQSSTCRSFQQITTDNDDDDDAKSLISKISMKQDHRQQSKRPDQLHGDCDDETVNPTHEVITHQNKIIQTDSCLLQPAGYKQKGVQTDLIYCVRSAYGGAIKVYNNHPQNMNTKLEYCRQTSKKTLALLKKGNFRKRRTTTATTTTAATAKATERHRKLYKPVKYFSVSPMRKYYPLTAGKTKPYRMMNKFADK</sequence>
<feature type="region of interest" description="Disordered" evidence="1">
    <location>
        <begin position="1"/>
        <end position="113"/>
    </location>
</feature>
<feature type="compositionally biased region" description="Basic and acidic residues" evidence="1">
    <location>
        <begin position="78"/>
        <end position="88"/>
    </location>
</feature>
<reference evidence="3" key="2">
    <citation type="submission" date="2023-11" db="UniProtKB">
        <authorList>
            <consortium name="WormBaseParasite"/>
        </authorList>
    </citation>
    <scope>IDENTIFICATION</scope>
</reference>
<dbReference type="AlphaFoldDB" id="A0AA85J1K7"/>
<evidence type="ECO:0000313" key="2">
    <source>
        <dbReference type="Proteomes" id="UP000050795"/>
    </source>
</evidence>
<feature type="compositionally biased region" description="Basic and acidic residues" evidence="1">
    <location>
        <begin position="49"/>
        <end position="59"/>
    </location>
</feature>
<evidence type="ECO:0000256" key="1">
    <source>
        <dbReference type="SAM" id="MobiDB-lite"/>
    </source>
</evidence>
<name>A0AA85J1K7_TRIRE</name>
<feature type="compositionally biased region" description="Basic and acidic residues" evidence="1">
    <location>
        <begin position="352"/>
        <end position="369"/>
    </location>
</feature>
<evidence type="ECO:0000313" key="3">
    <source>
        <dbReference type="WBParaSite" id="TREG1_134720.1"/>
    </source>
</evidence>
<dbReference type="WBParaSite" id="TREG1_134720.1">
    <property type="protein sequence ID" value="TREG1_134720.1"/>
    <property type="gene ID" value="TREG1_134720"/>
</dbReference>
<feature type="compositionally biased region" description="Low complexity" evidence="1">
    <location>
        <begin position="96"/>
        <end position="105"/>
    </location>
</feature>
<proteinExistence type="predicted"/>
<keyword evidence="2" id="KW-1185">Reference proteome</keyword>
<accession>A0AA85J1K7</accession>
<feature type="compositionally biased region" description="Low complexity" evidence="1">
    <location>
        <begin position="60"/>
        <end position="76"/>
    </location>
</feature>
<protein>
    <submittedName>
        <fullName evidence="3">SET domain-containing protein</fullName>
    </submittedName>
</protein>
<feature type="compositionally biased region" description="Low complexity" evidence="1">
    <location>
        <begin position="1"/>
        <end position="16"/>
    </location>
</feature>
<feature type="compositionally biased region" description="Acidic residues" evidence="1">
    <location>
        <begin position="28"/>
        <end position="48"/>
    </location>
</feature>
<reference evidence="2" key="1">
    <citation type="submission" date="2022-06" db="EMBL/GenBank/DDBJ databases">
        <authorList>
            <person name="Berger JAMES D."/>
            <person name="Berger JAMES D."/>
        </authorList>
    </citation>
    <scope>NUCLEOTIDE SEQUENCE [LARGE SCALE GENOMIC DNA]</scope>
</reference>
<feature type="region of interest" description="Disordered" evidence="1">
    <location>
        <begin position="352"/>
        <end position="371"/>
    </location>
</feature>
<organism evidence="2 3">
    <name type="scientific">Trichobilharzia regenti</name>
    <name type="common">Nasal bird schistosome</name>
    <dbReference type="NCBI Taxonomy" id="157069"/>
    <lineage>
        <taxon>Eukaryota</taxon>
        <taxon>Metazoa</taxon>
        <taxon>Spiralia</taxon>
        <taxon>Lophotrochozoa</taxon>
        <taxon>Platyhelminthes</taxon>
        <taxon>Trematoda</taxon>
        <taxon>Digenea</taxon>
        <taxon>Strigeidida</taxon>
        <taxon>Schistosomatoidea</taxon>
        <taxon>Schistosomatidae</taxon>
        <taxon>Trichobilharzia</taxon>
    </lineage>
</organism>